<accession>A0A7S9Q5R4</accession>
<feature type="transmembrane region" description="Helical" evidence="1">
    <location>
        <begin position="7"/>
        <end position="30"/>
    </location>
</feature>
<organism evidence="2 3">
    <name type="scientific">Pseudomonas fulva</name>
    <dbReference type="NCBI Taxonomy" id="47880"/>
    <lineage>
        <taxon>Bacteria</taxon>
        <taxon>Pseudomonadati</taxon>
        <taxon>Pseudomonadota</taxon>
        <taxon>Gammaproteobacteria</taxon>
        <taxon>Pseudomonadales</taxon>
        <taxon>Pseudomonadaceae</taxon>
        <taxon>Pseudomonas</taxon>
    </lineage>
</organism>
<geneLocation type="plasmid" evidence="2 3">
    <name>pVIM-24-ZDHY414</name>
</geneLocation>
<protein>
    <submittedName>
        <fullName evidence="2">Uncharacterized protein</fullName>
    </submittedName>
</protein>
<proteinExistence type="predicted"/>
<sequence length="100" mass="11157">MTSNRSIASLCKGIVTVLLAVIATLVAVYAHHAHGGWISAISFVLLIGSTIPMILHFNPQYSVKKTPPRRQKDLFEEFEDLDKPGLFDDQITGFRRSEDD</sequence>
<dbReference type="Proteomes" id="UP000594430">
    <property type="component" value="Plasmid pVIM-24-ZDHY414"/>
</dbReference>
<dbReference type="EMBL" id="CP064948">
    <property type="protein sequence ID" value="QPH51683.1"/>
    <property type="molecule type" value="Genomic_DNA"/>
</dbReference>
<evidence type="ECO:0000313" key="3">
    <source>
        <dbReference type="Proteomes" id="UP000594430"/>
    </source>
</evidence>
<feature type="transmembrane region" description="Helical" evidence="1">
    <location>
        <begin position="36"/>
        <end position="55"/>
    </location>
</feature>
<evidence type="ECO:0000313" key="2">
    <source>
        <dbReference type="EMBL" id="QPH51683.1"/>
    </source>
</evidence>
<evidence type="ECO:0000256" key="1">
    <source>
        <dbReference type="SAM" id="Phobius"/>
    </source>
</evidence>
<keyword evidence="1" id="KW-0472">Membrane</keyword>
<reference evidence="2 3" key="1">
    <citation type="submission" date="2020-11" db="EMBL/GenBank/DDBJ databases">
        <title>Pseudomonas fulva producing VIM-24.</title>
        <authorList>
            <person name="Liu S."/>
        </authorList>
    </citation>
    <scope>NUCLEOTIDE SEQUENCE [LARGE SCALE GENOMIC DNA]</scope>
    <source>
        <strain evidence="2 3">ZDHY414</strain>
        <plasmid evidence="2 3">pVIM-24-ZDHY414</plasmid>
    </source>
</reference>
<keyword evidence="1" id="KW-0812">Transmembrane</keyword>
<keyword evidence="1" id="KW-1133">Transmembrane helix</keyword>
<name>A0A7S9Q5R4_9PSED</name>
<gene>
    <name evidence="2" type="ORF">IZU98_25805</name>
</gene>
<dbReference type="RefSeq" id="WP_139813931.1">
    <property type="nucleotide sequence ID" value="NZ_CP064945.1"/>
</dbReference>
<keyword evidence="2" id="KW-0614">Plasmid</keyword>
<dbReference type="AlphaFoldDB" id="A0A7S9Q5R4"/>